<feature type="non-terminal residue" evidence="5">
    <location>
        <position position="1"/>
    </location>
</feature>
<keyword evidence="2" id="KW-0812">Transmembrane</keyword>
<reference evidence="5" key="1">
    <citation type="submission" date="2020-02" db="EMBL/GenBank/DDBJ databases">
        <authorList>
            <person name="Meier V. D."/>
        </authorList>
    </citation>
    <scope>NUCLEOTIDE SEQUENCE</scope>
    <source>
        <strain evidence="5">AVDCRST_MAG93</strain>
    </source>
</reference>
<evidence type="ECO:0000313" key="5">
    <source>
        <dbReference type="EMBL" id="CAA9376230.1"/>
    </source>
</evidence>
<feature type="transmembrane region" description="Helical" evidence="2">
    <location>
        <begin position="162"/>
        <end position="184"/>
    </location>
</feature>
<protein>
    <recommendedName>
        <fullName evidence="4">TPM domain-containing protein</fullName>
    </recommendedName>
</protein>
<keyword evidence="2" id="KW-0472">Membrane</keyword>
<evidence type="ECO:0000259" key="4">
    <source>
        <dbReference type="Pfam" id="PF04536"/>
    </source>
</evidence>
<dbReference type="InterPro" id="IPR007621">
    <property type="entry name" value="TPM_dom"/>
</dbReference>
<accession>A0A6J4N6D5</accession>
<proteinExistence type="predicted"/>
<dbReference type="EMBL" id="CADCTR010002966">
    <property type="protein sequence ID" value="CAA9376230.1"/>
    <property type="molecule type" value="Genomic_DNA"/>
</dbReference>
<evidence type="ECO:0000256" key="1">
    <source>
        <dbReference type="SAM" id="MobiDB-lite"/>
    </source>
</evidence>
<dbReference type="Gene3D" id="3.10.310.50">
    <property type="match status" value="1"/>
</dbReference>
<name>A0A6J4N6D5_9CHLR</name>
<keyword evidence="2" id="KW-1133">Transmembrane helix</keyword>
<evidence type="ECO:0000256" key="3">
    <source>
        <dbReference type="SAM" id="SignalP"/>
    </source>
</evidence>
<feature type="domain" description="TPM" evidence="4">
    <location>
        <begin position="52"/>
        <end position="152"/>
    </location>
</feature>
<feature type="signal peptide" evidence="3">
    <location>
        <begin position="1"/>
        <end position="22"/>
    </location>
</feature>
<organism evidence="5">
    <name type="scientific">uncultured Chloroflexia bacterium</name>
    <dbReference type="NCBI Taxonomy" id="1672391"/>
    <lineage>
        <taxon>Bacteria</taxon>
        <taxon>Bacillati</taxon>
        <taxon>Chloroflexota</taxon>
        <taxon>Chloroflexia</taxon>
        <taxon>environmental samples</taxon>
    </lineage>
</organism>
<dbReference type="AlphaFoldDB" id="A0A6J4N6D5"/>
<evidence type="ECO:0000256" key="2">
    <source>
        <dbReference type="SAM" id="Phobius"/>
    </source>
</evidence>
<feature type="chain" id="PRO_5026711899" description="TPM domain-containing protein" evidence="3">
    <location>
        <begin position="23"/>
        <end position="313"/>
    </location>
</feature>
<feature type="region of interest" description="Disordered" evidence="1">
    <location>
        <begin position="293"/>
        <end position="313"/>
    </location>
</feature>
<dbReference type="Pfam" id="PF04536">
    <property type="entry name" value="TPM_phosphatase"/>
    <property type="match status" value="1"/>
</dbReference>
<sequence>RLWCVSVLLVLWASTQTLPLLAQNRAPIIDDPDRLFGDGSAVRSAALRLAGEGADVVVIAVRNAGRDTTAAQEYLNRRLNELGIATQYRSLRGKQIVFFLATQPGYHSIHYVSSYRPQLDPVYRGIATNDMQPLFTRDEWSEGMVAGIDAVKNTLNPPTPRAVPITLGVVGVLAVCAVIAMFVLRRRAVSNARSAARQRVDQARRAAGVAIADLGRRVHAAQEQARFDEVSYGQENAVRIATIQARGERLFAQAQAAFDAAEERTSGDELSPENHASVIAEYGEATRLVQEATGPIEEAEQRRLSLDRAASSR</sequence>
<keyword evidence="3" id="KW-0732">Signal</keyword>
<gene>
    <name evidence="5" type="ORF">AVDCRST_MAG93-8843</name>
</gene>